<feature type="compositionally biased region" description="Polar residues" evidence="1">
    <location>
        <begin position="1"/>
        <end position="16"/>
    </location>
</feature>
<name>A0A210QBD1_MIZYE</name>
<feature type="compositionally biased region" description="Polar residues" evidence="1">
    <location>
        <begin position="295"/>
        <end position="304"/>
    </location>
</feature>
<feature type="compositionally biased region" description="Low complexity" evidence="1">
    <location>
        <begin position="115"/>
        <end position="126"/>
    </location>
</feature>
<dbReference type="OrthoDB" id="6157320at2759"/>
<feature type="compositionally biased region" description="Basic residues" evidence="1">
    <location>
        <begin position="334"/>
        <end position="345"/>
    </location>
</feature>
<feature type="region of interest" description="Disordered" evidence="1">
    <location>
        <begin position="74"/>
        <end position="94"/>
    </location>
</feature>
<sequence>MTTSTIMRSKQTSGTSIGRPIHTTRSQYNGGVIYPQWMRSLEEKYQRIHMKIARSTTAMSNIYNSSLGRNSIQEKTLPKASLAKPRESSPGRFSTTQLQYRRVASSLERGVSRTRTSVTDVVTGGTQDNSQKQGVGFAPAKQEDLEFANVNEIDIDKTDVKFNDDVIDLCDDIDKEECDSNSSRVDCDEDNIGYVLGLGHVVSVSSDEDEDEIEKDTNDVKHFEEEQVFNSKESTLLIDQDCSSKEKNLDYRSRSSLRDTNKVSPVKGEPRKHFITQLGKHYQNKSEQFIRREQIPQTSTSRRSIQTHKTSKSCPTTMEHVQAAPQPQTDRGTHVRRKSFKKSYKGQRNSNMFSRMSMEAQHARTEILKEKKPSKKHQQQQQKRNSTSQNLSGCDGGSSSSKEADSEKQAEVVVQNNERKTAQDKAVDRLYNGEDYNKMFTDMNVIPDYEQAYSDSDISVGNRKHAFTVLANRTKLPNIADGKYVTLQHLKTLQYTLPGIGRYSVAPKRETTFEITPPGFDIRYKDMMVLEERESETPPPDIRNRAVQKCQEWLARHTPR</sequence>
<gene>
    <name evidence="2" type="ORF">KP79_PYT01471</name>
</gene>
<evidence type="ECO:0000313" key="2">
    <source>
        <dbReference type="EMBL" id="OWF46040.1"/>
    </source>
</evidence>
<dbReference type="AlphaFoldDB" id="A0A210QBD1"/>
<proteinExistence type="predicted"/>
<comment type="caution">
    <text evidence="2">The sequence shown here is derived from an EMBL/GenBank/DDBJ whole genome shotgun (WGS) entry which is preliminary data.</text>
</comment>
<feature type="region of interest" description="Disordered" evidence="1">
    <location>
        <begin position="1"/>
        <end position="23"/>
    </location>
</feature>
<evidence type="ECO:0000256" key="1">
    <source>
        <dbReference type="SAM" id="MobiDB-lite"/>
    </source>
</evidence>
<reference evidence="2 3" key="1">
    <citation type="journal article" date="2017" name="Nat. Ecol. Evol.">
        <title>Scallop genome provides insights into evolution of bilaterian karyotype and development.</title>
        <authorList>
            <person name="Wang S."/>
            <person name="Zhang J."/>
            <person name="Jiao W."/>
            <person name="Li J."/>
            <person name="Xun X."/>
            <person name="Sun Y."/>
            <person name="Guo X."/>
            <person name="Huan P."/>
            <person name="Dong B."/>
            <person name="Zhang L."/>
            <person name="Hu X."/>
            <person name="Sun X."/>
            <person name="Wang J."/>
            <person name="Zhao C."/>
            <person name="Wang Y."/>
            <person name="Wang D."/>
            <person name="Huang X."/>
            <person name="Wang R."/>
            <person name="Lv J."/>
            <person name="Li Y."/>
            <person name="Zhang Z."/>
            <person name="Liu B."/>
            <person name="Lu W."/>
            <person name="Hui Y."/>
            <person name="Liang J."/>
            <person name="Zhou Z."/>
            <person name="Hou R."/>
            <person name="Li X."/>
            <person name="Liu Y."/>
            <person name="Li H."/>
            <person name="Ning X."/>
            <person name="Lin Y."/>
            <person name="Zhao L."/>
            <person name="Xing Q."/>
            <person name="Dou J."/>
            <person name="Li Y."/>
            <person name="Mao J."/>
            <person name="Guo H."/>
            <person name="Dou H."/>
            <person name="Li T."/>
            <person name="Mu C."/>
            <person name="Jiang W."/>
            <person name="Fu Q."/>
            <person name="Fu X."/>
            <person name="Miao Y."/>
            <person name="Liu J."/>
            <person name="Yu Q."/>
            <person name="Li R."/>
            <person name="Liao H."/>
            <person name="Li X."/>
            <person name="Kong Y."/>
            <person name="Jiang Z."/>
            <person name="Chourrout D."/>
            <person name="Li R."/>
            <person name="Bao Z."/>
        </authorList>
    </citation>
    <scope>NUCLEOTIDE SEQUENCE [LARGE SCALE GENOMIC DNA]</scope>
    <source>
        <strain evidence="2 3">PY_sf001</strain>
    </source>
</reference>
<feature type="region of interest" description="Disordered" evidence="1">
    <location>
        <begin position="290"/>
        <end position="421"/>
    </location>
</feature>
<organism evidence="2 3">
    <name type="scientific">Mizuhopecten yessoensis</name>
    <name type="common">Japanese scallop</name>
    <name type="synonym">Patinopecten yessoensis</name>
    <dbReference type="NCBI Taxonomy" id="6573"/>
    <lineage>
        <taxon>Eukaryota</taxon>
        <taxon>Metazoa</taxon>
        <taxon>Spiralia</taxon>
        <taxon>Lophotrochozoa</taxon>
        <taxon>Mollusca</taxon>
        <taxon>Bivalvia</taxon>
        <taxon>Autobranchia</taxon>
        <taxon>Pteriomorphia</taxon>
        <taxon>Pectinida</taxon>
        <taxon>Pectinoidea</taxon>
        <taxon>Pectinidae</taxon>
        <taxon>Mizuhopecten</taxon>
    </lineage>
</organism>
<accession>A0A210QBD1</accession>
<protein>
    <submittedName>
        <fullName evidence="2">Uncharacterized protein</fullName>
    </submittedName>
</protein>
<feature type="compositionally biased region" description="Low complexity" evidence="1">
    <location>
        <begin position="379"/>
        <end position="389"/>
    </location>
</feature>
<feature type="compositionally biased region" description="Basic and acidic residues" evidence="1">
    <location>
        <begin position="249"/>
        <end position="261"/>
    </location>
</feature>
<feature type="region of interest" description="Disordered" evidence="1">
    <location>
        <begin position="115"/>
        <end position="136"/>
    </location>
</feature>
<feature type="compositionally biased region" description="Basic and acidic residues" evidence="1">
    <location>
        <begin position="361"/>
        <end position="371"/>
    </location>
</feature>
<dbReference type="Proteomes" id="UP000242188">
    <property type="component" value="Unassembled WGS sequence"/>
</dbReference>
<evidence type="ECO:0000313" key="3">
    <source>
        <dbReference type="Proteomes" id="UP000242188"/>
    </source>
</evidence>
<dbReference type="EMBL" id="NEDP02004293">
    <property type="protein sequence ID" value="OWF46040.1"/>
    <property type="molecule type" value="Genomic_DNA"/>
</dbReference>
<keyword evidence="3" id="KW-1185">Reference proteome</keyword>
<feature type="region of interest" description="Disordered" evidence="1">
    <location>
        <begin position="249"/>
        <end position="268"/>
    </location>
</feature>